<protein>
    <submittedName>
        <fullName evidence="1">Uncharacterized protein</fullName>
    </submittedName>
</protein>
<proteinExistence type="predicted"/>
<organism evidence="1 2">
    <name type="scientific">Bifidobacterium longum subsp. longum</name>
    <dbReference type="NCBI Taxonomy" id="1679"/>
    <lineage>
        <taxon>Bacteria</taxon>
        <taxon>Bacillati</taxon>
        <taxon>Actinomycetota</taxon>
        <taxon>Actinomycetes</taxon>
        <taxon>Bifidobacteriales</taxon>
        <taxon>Bifidobacteriaceae</taxon>
        <taxon>Bifidobacterium</taxon>
    </lineage>
</organism>
<dbReference type="RefSeq" id="WP_225724486.1">
    <property type="nucleotide sequence ID" value="NZ_CP084020.1"/>
</dbReference>
<reference evidence="1 2" key="1">
    <citation type="submission" date="2023-02" db="EMBL/GenBank/DDBJ databases">
        <authorList>
            <person name="Pan L."/>
        </authorList>
    </citation>
    <scope>NUCLEOTIDE SEQUENCE [LARGE SCALE GENOMIC DNA]</scope>
    <source>
        <strain evidence="1 2">F2</strain>
    </source>
</reference>
<sequence>MNDIMEEAGASFTEKDKQFLYKTQILFTASKSLALLAVDATPRPCNVSVQLMLSHPCDTLFISLFTNAFYFR</sequence>
<name>A0ABD7WMG4_BIFLL</name>
<evidence type="ECO:0000313" key="2">
    <source>
        <dbReference type="Proteomes" id="UP001221506"/>
    </source>
</evidence>
<accession>A0ABD7WMG4</accession>
<gene>
    <name evidence="1" type="ORF">PWA56_03840</name>
</gene>
<evidence type="ECO:0000313" key="1">
    <source>
        <dbReference type="EMBL" id="WDY40969.1"/>
    </source>
</evidence>
<dbReference type="EMBL" id="CP118598">
    <property type="protein sequence ID" value="WDY40969.1"/>
    <property type="molecule type" value="Genomic_DNA"/>
</dbReference>
<dbReference type="AlphaFoldDB" id="A0ABD7WMG4"/>
<dbReference type="Proteomes" id="UP001221506">
    <property type="component" value="Chromosome"/>
</dbReference>